<dbReference type="InterPro" id="IPR020846">
    <property type="entry name" value="MFS_dom"/>
</dbReference>
<dbReference type="InterPro" id="IPR050189">
    <property type="entry name" value="MFS_Efflux_Transporters"/>
</dbReference>
<keyword evidence="3 6" id="KW-0812">Transmembrane</keyword>
<keyword evidence="4 6" id="KW-1133">Transmembrane helix</keyword>
<dbReference type="GO" id="GO:0022857">
    <property type="term" value="F:transmembrane transporter activity"/>
    <property type="evidence" value="ECO:0007669"/>
    <property type="project" value="InterPro"/>
</dbReference>
<feature type="transmembrane region" description="Helical" evidence="6">
    <location>
        <begin position="59"/>
        <end position="79"/>
    </location>
</feature>
<feature type="transmembrane region" description="Helical" evidence="6">
    <location>
        <begin position="256"/>
        <end position="275"/>
    </location>
</feature>
<name>W5VJU7_9BACT</name>
<dbReference type="PANTHER" id="PTHR43124:SF3">
    <property type="entry name" value="CHLORAMPHENICOL EFFLUX PUMP RV0191"/>
    <property type="match status" value="1"/>
</dbReference>
<dbReference type="EMBL" id="KF733648">
    <property type="protein sequence ID" value="AHH81861.1"/>
    <property type="molecule type" value="Genomic_DNA"/>
</dbReference>
<evidence type="ECO:0000256" key="3">
    <source>
        <dbReference type="ARBA" id="ARBA00022692"/>
    </source>
</evidence>
<reference evidence="8" key="1">
    <citation type="submission" date="2013-10" db="EMBL/GenBank/DDBJ databases">
        <title>Metagenomics Reveals New Arsenic Resistance Genes.</title>
        <authorList>
            <person name="Sharma R."/>
        </authorList>
    </citation>
    <scope>NUCLEOTIDE SEQUENCE</scope>
</reference>
<evidence type="ECO:0000256" key="5">
    <source>
        <dbReference type="ARBA" id="ARBA00023136"/>
    </source>
</evidence>
<feature type="domain" description="Major facilitator superfamily (MFS) profile" evidence="7">
    <location>
        <begin position="1"/>
        <end position="279"/>
    </location>
</feature>
<feature type="transmembrane region" description="Helical" evidence="6">
    <location>
        <begin position="137"/>
        <end position="156"/>
    </location>
</feature>
<sequence>MGITINGYGVMAISTVTSLAEKDRQGRSLAFLIMGNALAMLVGIPLARALSGILDWRGIFWILNLLTFLAFVYFALVLPNPKEEAAKMSILDQFEYLKSIKVWTLLIFTLVMFSGYAALNTFVTPFLLDRFPSLNPIMSLVLVGLGLASFIGNNIGGHLSDRIGYSKSMLVGAILQTLNILMVIVLRNYTLFNILFIIFWIMSAWITGLQLNLGIMQETHHDARFIISLTGTSIQMGSAIGSSVVALIVVNYGIQSILYFTLGMTVLMVVIQSFAQRIR</sequence>
<organism evidence="8">
    <name type="scientific">uncultured bacterium pAB4</name>
    <dbReference type="NCBI Taxonomy" id="1444979"/>
    <lineage>
        <taxon>Bacteria</taxon>
        <taxon>environmental samples</taxon>
    </lineage>
</organism>
<evidence type="ECO:0000256" key="4">
    <source>
        <dbReference type="ARBA" id="ARBA00022989"/>
    </source>
</evidence>
<dbReference type="Gene3D" id="1.20.1250.20">
    <property type="entry name" value="MFS general substrate transporter like domains"/>
    <property type="match status" value="2"/>
</dbReference>
<dbReference type="InterPro" id="IPR011701">
    <property type="entry name" value="MFS"/>
</dbReference>
<evidence type="ECO:0000256" key="6">
    <source>
        <dbReference type="SAM" id="Phobius"/>
    </source>
</evidence>
<evidence type="ECO:0000313" key="8">
    <source>
        <dbReference type="EMBL" id="AHH81861.1"/>
    </source>
</evidence>
<dbReference type="InterPro" id="IPR036259">
    <property type="entry name" value="MFS_trans_sf"/>
</dbReference>
<dbReference type="GO" id="GO:0005886">
    <property type="term" value="C:plasma membrane"/>
    <property type="evidence" value="ECO:0007669"/>
    <property type="project" value="UniProtKB-SubCell"/>
</dbReference>
<dbReference type="Pfam" id="PF07690">
    <property type="entry name" value="MFS_1"/>
    <property type="match status" value="1"/>
</dbReference>
<feature type="transmembrane region" description="Helical" evidence="6">
    <location>
        <begin position="29"/>
        <end position="47"/>
    </location>
</feature>
<accession>W5VJU7</accession>
<dbReference type="PANTHER" id="PTHR43124">
    <property type="entry name" value="PURINE EFFLUX PUMP PBUE"/>
    <property type="match status" value="1"/>
</dbReference>
<feature type="transmembrane region" description="Helical" evidence="6">
    <location>
        <begin position="100"/>
        <end position="117"/>
    </location>
</feature>
<evidence type="ECO:0000256" key="2">
    <source>
        <dbReference type="ARBA" id="ARBA00022475"/>
    </source>
</evidence>
<evidence type="ECO:0000259" key="7">
    <source>
        <dbReference type="PROSITE" id="PS50850"/>
    </source>
</evidence>
<keyword evidence="5 6" id="KW-0472">Membrane</keyword>
<comment type="subcellular location">
    <subcellularLocation>
        <location evidence="1">Cell membrane</location>
        <topology evidence="1">Multi-pass membrane protein</topology>
    </subcellularLocation>
</comment>
<dbReference type="PROSITE" id="PS50850">
    <property type="entry name" value="MFS"/>
    <property type="match status" value="1"/>
</dbReference>
<keyword evidence="2" id="KW-1003">Cell membrane</keyword>
<feature type="transmembrane region" description="Helical" evidence="6">
    <location>
        <begin position="168"/>
        <end position="186"/>
    </location>
</feature>
<feature type="transmembrane region" description="Helical" evidence="6">
    <location>
        <begin position="225"/>
        <end position="250"/>
    </location>
</feature>
<evidence type="ECO:0000256" key="1">
    <source>
        <dbReference type="ARBA" id="ARBA00004651"/>
    </source>
</evidence>
<feature type="transmembrane region" description="Helical" evidence="6">
    <location>
        <begin position="192"/>
        <end position="213"/>
    </location>
</feature>
<dbReference type="SUPFAM" id="SSF103473">
    <property type="entry name" value="MFS general substrate transporter"/>
    <property type="match status" value="1"/>
</dbReference>
<proteinExistence type="predicted"/>
<protein>
    <submittedName>
        <fullName evidence="8">Arabinose efflux permease</fullName>
    </submittedName>
</protein>
<dbReference type="AlphaFoldDB" id="W5VJU7"/>